<dbReference type="Proteomes" id="UP000271162">
    <property type="component" value="Unassembled WGS sequence"/>
</dbReference>
<protein>
    <submittedName>
        <fullName evidence="6">2OG-FeII_Oxy_4 domain-containing protein</fullName>
    </submittedName>
</protein>
<evidence type="ECO:0000313" key="5">
    <source>
        <dbReference type="Proteomes" id="UP000271162"/>
    </source>
</evidence>
<evidence type="ECO:0000313" key="6">
    <source>
        <dbReference type="WBParaSite" id="NBR_0001494301-mRNA-1"/>
    </source>
</evidence>
<dbReference type="AlphaFoldDB" id="A0A158R230"/>
<sequence>MEGLSNSANFLRVARLPLPAVAVPRCLIFKKESKCLILVSMLVDISEGWGNVDLHEDRPVLPFVGDHHWKPNHKVQCEVREVRHRTRICTRHFWKYQWLDTEVLKEEPVLLVFRNLFSKRHVAKLLEDAKQYSLQPLSALDNNGKPMRNSAVRIANGTWIRHDDTDAFEKAMRRAEAMIPHLSRYTTGDHFAPHYDYLNFEMKGDLQMMRYGNRFATFYVVLQNAIRGGRK</sequence>
<evidence type="ECO:0000256" key="1">
    <source>
        <dbReference type="ARBA" id="ARBA00022723"/>
    </source>
</evidence>
<evidence type="ECO:0000313" key="4">
    <source>
        <dbReference type="EMBL" id="VDL78538.1"/>
    </source>
</evidence>
<dbReference type="EMBL" id="UYSL01021544">
    <property type="protein sequence ID" value="VDL78538.1"/>
    <property type="molecule type" value="Genomic_DNA"/>
</dbReference>
<dbReference type="GO" id="GO:0004656">
    <property type="term" value="F:procollagen-proline 4-dioxygenase activity"/>
    <property type="evidence" value="ECO:0007669"/>
    <property type="project" value="TreeGrafter"/>
</dbReference>
<evidence type="ECO:0000256" key="2">
    <source>
        <dbReference type="ARBA" id="ARBA00022896"/>
    </source>
</evidence>
<keyword evidence="5" id="KW-1185">Reference proteome</keyword>
<name>A0A158R230_NIPBR</name>
<accession>A0A158R230</accession>
<evidence type="ECO:0000256" key="3">
    <source>
        <dbReference type="ARBA" id="ARBA00023004"/>
    </source>
</evidence>
<proteinExistence type="predicted"/>
<dbReference type="WBParaSite" id="NBR_0001494301-mRNA-1">
    <property type="protein sequence ID" value="NBR_0001494301-mRNA-1"/>
    <property type="gene ID" value="NBR_0001494301"/>
</dbReference>
<keyword evidence="1" id="KW-0479">Metal-binding</keyword>
<dbReference type="GO" id="GO:0005783">
    <property type="term" value="C:endoplasmic reticulum"/>
    <property type="evidence" value="ECO:0007669"/>
    <property type="project" value="TreeGrafter"/>
</dbReference>
<dbReference type="InterPro" id="IPR045054">
    <property type="entry name" value="P4HA-like"/>
</dbReference>
<keyword evidence="2" id="KW-0847">Vitamin C</keyword>
<dbReference type="PANTHER" id="PTHR10869">
    <property type="entry name" value="PROLYL 4-HYDROXYLASE ALPHA SUBUNIT"/>
    <property type="match status" value="1"/>
</dbReference>
<reference evidence="4 5" key="2">
    <citation type="submission" date="2018-11" db="EMBL/GenBank/DDBJ databases">
        <authorList>
            <consortium name="Pathogen Informatics"/>
        </authorList>
    </citation>
    <scope>NUCLEOTIDE SEQUENCE [LARGE SCALE GENOMIC DNA]</scope>
</reference>
<keyword evidence="3" id="KW-0408">Iron</keyword>
<dbReference type="GO" id="GO:0031418">
    <property type="term" value="F:L-ascorbic acid binding"/>
    <property type="evidence" value="ECO:0007669"/>
    <property type="project" value="UniProtKB-KW"/>
</dbReference>
<organism evidence="6">
    <name type="scientific">Nippostrongylus brasiliensis</name>
    <name type="common">Rat hookworm</name>
    <dbReference type="NCBI Taxonomy" id="27835"/>
    <lineage>
        <taxon>Eukaryota</taxon>
        <taxon>Metazoa</taxon>
        <taxon>Ecdysozoa</taxon>
        <taxon>Nematoda</taxon>
        <taxon>Chromadorea</taxon>
        <taxon>Rhabditida</taxon>
        <taxon>Rhabditina</taxon>
        <taxon>Rhabditomorpha</taxon>
        <taxon>Strongyloidea</taxon>
        <taxon>Heligmosomidae</taxon>
        <taxon>Nippostrongylus</taxon>
    </lineage>
</organism>
<dbReference type="PANTHER" id="PTHR10869:SF210">
    <property type="entry name" value="FE2OG DIOXYGENASE DOMAIN-CONTAINING PROTEIN"/>
    <property type="match status" value="1"/>
</dbReference>
<dbReference type="Gene3D" id="2.60.120.620">
    <property type="entry name" value="q2cbj1_9rhob like domain"/>
    <property type="match status" value="1"/>
</dbReference>
<reference evidence="6" key="1">
    <citation type="submission" date="2016-04" db="UniProtKB">
        <authorList>
            <consortium name="WormBaseParasite"/>
        </authorList>
    </citation>
    <scope>IDENTIFICATION</scope>
</reference>
<dbReference type="GO" id="GO:0046872">
    <property type="term" value="F:metal ion binding"/>
    <property type="evidence" value="ECO:0007669"/>
    <property type="project" value="UniProtKB-KW"/>
</dbReference>
<dbReference type="STRING" id="27835.A0A158R230"/>
<gene>
    <name evidence="4" type="ORF">NBR_LOCUS14944</name>
</gene>